<accession>A0A5M6C3B9</accession>
<feature type="compositionally biased region" description="Polar residues" evidence="1">
    <location>
        <begin position="38"/>
        <end position="62"/>
    </location>
</feature>
<dbReference type="EMBL" id="CP144059">
    <property type="protein sequence ID" value="WWD20745.1"/>
    <property type="molecule type" value="Genomic_DNA"/>
</dbReference>
<dbReference type="RefSeq" id="XP_031862566.1">
    <property type="nucleotide sequence ID" value="XM_032003244.1"/>
</dbReference>
<feature type="region of interest" description="Disordered" evidence="1">
    <location>
        <begin position="1"/>
        <end position="233"/>
    </location>
</feature>
<feature type="compositionally biased region" description="Basic and acidic residues" evidence="1">
    <location>
        <begin position="1"/>
        <end position="11"/>
    </location>
</feature>
<sequence>MSTRRGDENLIAHRRAPVHSSIKKLGAKENVIGPHLGQSAQSLKTPGKSTLGGTRKSSSKTVELTKDATKSTATSTTRRAPLSAVPGTVRPALSSKPTGPNPLRSNIPAPPPSSTQGKSGGKPSVASVSKSRVTSSTPAAKSRLGHGTHTPATKTTQRTAKRTLNVYTPAPAPKSMKRDEVDDVEYMPPPVFERPYEPPTPMRGPVGVGEDDDLFTSTNTQAPELDLDLGTNDQPKLRGIKIKSHMFGVPSRQESLVFDDAPPDDFLFDL</sequence>
<evidence type="ECO:0000256" key="1">
    <source>
        <dbReference type="SAM" id="MobiDB-lite"/>
    </source>
</evidence>
<feature type="compositionally biased region" description="Pro residues" evidence="1">
    <location>
        <begin position="187"/>
        <end position="202"/>
    </location>
</feature>
<reference evidence="2" key="2">
    <citation type="submission" date="2024-01" db="EMBL/GenBank/DDBJ databases">
        <title>Comparative genomics of Cryptococcus and Kwoniella reveals pathogenesis evolution and contrasting modes of karyotype evolution via chromosome fusion or intercentromeric recombination.</title>
        <authorList>
            <person name="Coelho M.A."/>
            <person name="David-Palma M."/>
            <person name="Shea T."/>
            <person name="Bowers K."/>
            <person name="McGinley-Smith S."/>
            <person name="Mohammad A.W."/>
            <person name="Gnirke A."/>
            <person name="Yurkov A.M."/>
            <person name="Nowrousian M."/>
            <person name="Sun S."/>
            <person name="Cuomo C.A."/>
            <person name="Heitman J."/>
        </authorList>
    </citation>
    <scope>NUCLEOTIDE SEQUENCE</scope>
    <source>
        <strain evidence="2">CBS 12478</strain>
    </source>
</reference>
<gene>
    <name evidence="2" type="ORF">CI109_105221</name>
</gene>
<protein>
    <submittedName>
        <fullName evidence="2">Uncharacterized protein</fullName>
    </submittedName>
</protein>
<dbReference type="GeneID" id="43587363"/>
<dbReference type="AlphaFoldDB" id="A0A5M6C3B9"/>
<feature type="compositionally biased region" description="Polar residues" evidence="1">
    <location>
        <begin position="126"/>
        <end position="139"/>
    </location>
</feature>
<evidence type="ECO:0000313" key="3">
    <source>
        <dbReference type="Proteomes" id="UP000322225"/>
    </source>
</evidence>
<reference evidence="2" key="1">
    <citation type="submission" date="2017-08" db="EMBL/GenBank/DDBJ databases">
        <authorList>
            <person name="Cuomo C."/>
            <person name="Billmyre B."/>
            <person name="Heitman J."/>
        </authorList>
    </citation>
    <scope>NUCLEOTIDE SEQUENCE</scope>
    <source>
        <strain evidence="2">CBS 12478</strain>
    </source>
</reference>
<organism evidence="2 3">
    <name type="scientific">Kwoniella shandongensis</name>
    <dbReference type="NCBI Taxonomy" id="1734106"/>
    <lineage>
        <taxon>Eukaryota</taxon>
        <taxon>Fungi</taxon>
        <taxon>Dikarya</taxon>
        <taxon>Basidiomycota</taxon>
        <taxon>Agaricomycotina</taxon>
        <taxon>Tremellomycetes</taxon>
        <taxon>Tremellales</taxon>
        <taxon>Cryptococcaceae</taxon>
        <taxon>Kwoniella</taxon>
    </lineage>
</organism>
<feature type="compositionally biased region" description="Low complexity" evidence="1">
    <location>
        <begin position="70"/>
        <end position="79"/>
    </location>
</feature>
<name>A0A5M6C3B9_9TREE</name>
<dbReference type="KEGG" id="ksn:43587363"/>
<keyword evidence="3" id="KW-1185">Reference proteome</keyword>
<dbReference type="Proteomes" id="UP000322225">
    <property type="component" value="Chromosome 9"/>
</dbReference>
<evidence type="ECO:0000313" key="2">
    <source>
        <dbReference type="EMBL" id="WWD20745.1"/>
    </source>
</evidence>
<proteinExistence type="predicted"/>
<feature type="compositionally biased region" description="Low complexity" evidence="1">
    <location>
        <begin position="148"/>
        <end position="158"/>
    </location>
</feature>